<dbReference type="Proteomes" id="UP000663823">
    <property type="component" value="Unassembled WGS sequence"/>
</dbReference>
<sequence>MNVEKEYAEKYWESKVFKKGIQLSTEQALQELKTKVSRGYDQQLEEFKNVK</sequence>
<name>A0A819LGW0_9BILA</name>
<accession>A0A819LGW0</accession>
<comment type="caution">
    <text evidence="1">The sequence shown here is derived from an EMBL/GenBank/DDBJ whole genome shotgun (WGS) entry which is preliminary data.</text>
</comment>
<protein>
    <submittedName>
        <fullName evidence="1">Uncharacterized protein</fullName>
    </submittedName>
</protein>
<gene>
    <name evidence="1" type="ORF">OTI717_LOCUS26890</name>
</gene>
<reference evidence="1" key="1">
    <citation type="submission" date="2021-02" db="EMBL/GenBank/DDBJ databases">
        <authorList>
            <person name="Nowell W R."/>
        </authorList>
    </citation>
    <scope>NUCLEOTIDE SEQUENCE</scope>
</reference>
<feature type="non-terminal residue" evidence="1">
    <location>
        <position position="1"/>
    </location>
</feature>
<dbReference type="AlphaFoldDB" id="A0A819LGW0"/>
<evidence type="ECO:0000313" key="2">
    <source>
        <dbReference type="Proteomes" id="UP000663823"/>
    </source>
</evidence>
<evidence type="ECO:0000313" key="1">
    <source>
        <dbReference type="EMBL" id="CAF3960770.1"/>
    </source>
</evidence>
<dbReference type="EMBL" id="CAJOAX010005809">
    <property type="protein sequence ID" value="CAF3960770.1"/>
    <property type="molecule type" value="Genomic_DNA"/>
</dbReference>
<proteinExistence type="predicted"/>
<organism evidence="1 2">
    <name type="scientific">Rotaria sordida</name>
    <dbReference type="NCBI Taxonomy" id="392033"/>
    <lineage>
        <taxon>Eukaryota</taxon>
        <taxon>Metazoa</taxon>
        <taxon>Spiralia</taxon>
        <taxon>Gnathifera</taxon>
        <taxon>Rotifera</taxon>
        <taxon>Eurotatoria</taxon>
        <taxon>Bdelloidea</taxon>
        <taxon>Philodinida</taxon>
        <taxon>Philodinidae</taxon>
        <taxon>Rotaria</taxon>
    </lineage>
</organism>